<dbReference type="GO" id="GO:0000324">
    <property type="term" value="C:fungal-type vacuole"/>
    <property type="evidence" value="ECO:0007669"/>
    <property type="project" value="TreeGrafter"/>
</dbReference>
<evidence type="ECO:0000256" key="1">
    <source>
        <dbReference type="ARBA" id="ARBA00009431"/>
    </source>
</evidence>
<dbReference type="PROSITE" id="PS00131">
    <property type="entry name" value="CARBOXYPEPT_SER_SER"/>
    <property type="match status" value="1"/>
</dbReference>
<dbReference type="InterPro" id="IPR029058">
    <property type="entry name" value="AB_hydrolase_fold"/>
</dbReference>
<dbReference type="RefSeq" id="XP_025387191.1">
    <property type="nucleotide sequence ID" value="XM_025533320.1"/>
</dbReference>
<dbReference type="PRINTS" id="PR00724">
    <property type="entry name" value="CRBOXYPTASEC"/>
</dbReference>
<reference evidence="8" key="1">
    <citation type="submission" date="2016-12" db="EMBL/GenBank/DDBJ databases">
        <title>The genomes of Aspergillus section Nigri reveals drivers in fungal speciation.</title>
        <authorList>
            <consortium name="DOE Joint Genome Institute"/>
            <person name="Vesth T.C."/>
            <person name="Nybo J."/>
            <person name="Theobald S."/>
            <person name="Brandl J."/>
            <person name="Frisvad J.C."/>
            <person name="Nielsen K.F."/>
            <person name="Lyhne E.K."/>
            <person name="Kogle M.E."/>
            <person name="Kuo A."/>
            <person name="Riley R."/>
            <person name="Clum A."/>
            <person name="Nolan M."/>
            <person name="Lipzen A."/>
            <person name="Salamov A."/>
            <person name="Henrissat B."/>
            <person name="Wiebenga A."/>
            <person name="De vries R.P."/>
            <person name="Grigoriev I.V."/>
            <person name="Mortensen U.H."/>
            <person name="Andersen M.R."/>
            <person name="Baker S.E."/>
        </authorList>
    </citation>
    <scope>NUCLEOTIDE SEQUENCE</scope>
    <source>
        <strain evidence="8">CBS 122712</strain>
    </source>
</reference>
<evidence type="ECO:0000256" key="5">
    <source>
        <dbReference type="ARBA" id="ARBA00023180"/>
    </source>
</evidence>
<dbReference type="Gene3D" id="3.40.50.1820">
    <property type="entry name" value="alpha/beta hydrolase"/>
    <property type="match status" value="1"/>
</dbReference>
<name>A0A317VH56_ASPEC</name>
<keyword evidence="6" id="KW-0732">Signal</keyword>
<sequence length="1145" mass="124945">MVRSLQLGVAALGLLGAVSAQLVSTGLSVTLDHIDYFVSPYSAGNVTVSAAFLKDVPSVNGFYPVTVVQEEIAEVSSLPSIFSKWTDVDDVFTPAFLGAVLVRGCKPDNVTTTFNTSRSSVLVPLESRVVPSGPYFLEQATGKLYPVYRLYSDFAGAFTQPLLQKPDGTFQPLSAQVAGLVSSTVGVPSRIYYTPSSEKPLAGARVGVKDIYSLAGVRQSNGNRAWYNLYGENNVTGTAVSRLIDAGAIIVGLQKPSQFANGETATADWVDLHSPFNPRGDGYQDPSSSSSGAGASIGSYEWLDLALGSDTGGSIRNPAEVQGVYGSRPSHGLVELDHVMSMSPVLDTAGVLTRDPYLWDRANQALYSTNYTSFHGKSVRYPSKLYTIDFPTTNDSAADALLAGFQKRLAAFLNTTATPLDLPADWSSQPPSSAPANVSLETLLNLTYPMLITKQQIPLVRDPFYADYAAKHDGRVPFVDPVPLSRWNWSMAYPDSALDEAIHNKTLFMDWIAENYLTPISDPEQCSSSLIVYVGTDGSQTARNVYRSLPGAPSGYSKFLISNMASVPDFVIPVGEIEAYSTITQHQEKFPVAIDVLAAKGCDGLLVRLAQDLLEAGIISAPLTGGTLTGGSNLPLLLSLFLPSKRYSTPHAQMRFLSSAALFGLAYASTQAVLQPEEPSDFRTFHSPYSPHHSIRIRQQNESLCAAHSAQYTGWLDIGHKHLFFWYFESQNDPANDPLTLWMTGGPGGSSMIGLFEEVGPCLINKYGNGTYYNPWGWSRNSSLLFVDQPVDVGFSYVDEGEELPGDSHQAAIDMHRFLQLFVSEVFPHLQSLPFHLSGESYAGHYVPYLGSQIVQQNKLYPNEPQVLLRSCLVGNGYYSPRDTAYGYWETLCTTNPGVPEPVFNKTRCDIMAANMPRCMEVFDVCNRNPDPAICHAASKVCYEGIIGWYDDESGKGGRNRFDITAPCAIDGICYIEAARIEQYLNTPAVWAALSPPKEIKEYKVTSDNVPRAFDRTSDEMTPASEQIAFLLANQVHFLAYQGNLDLACNTAGNLRWAHSLPWRGQVEFTSKPLQSWSWVDVVSGKSGVAGTTKEVRVKVSASTDKESRFALVTVDGAGHFLPQDRPDVALDMMVRWIYGASFTE</sequence>
<evidence type="ECO:0000259" key="7">
    <source>
        <dbReference type="Pfam" id="PF01425"/>
    </source>
</evidence>
<evidence type="ECO:0000313" key="9">
    <source>
        <dbReference type="Proteomes" id="UP000246171"/>
    </source>
</evidence>
<protein>
    <recommendedName>
        <fullName evidence="6">Carboxypeptidase</fullName>
        <ecNumber evidence="6">3.4.16.-</ecNumber>
    </recommendedName>
</protein>
<dbReference type="OrthoDB" id="443318at2759"/>
<dbReference type="VEuPathDB" id="FungiDB:BO83DRAFT_399506"/>
<dbReference type="InterPro" id="IPR018202">
    <property type="entry name" value="Ser_caboxypep_ser_AS"/>
</dbReference>
<evidence type="ECO:0000256" key="4">
    <source>
        <dbReference type="ARBA" id="ARBA00022801"/>
    </source>
</evidence>
<comment type="similarity">
    <text evidence="1 6">Belongs to the peptidase S10 family.</text>
</comment>
<keyword evidence="3 6" id="KW-0645">Protease</keyword>
<dbReference type="GeneID" id="37055282"/>
<dbReference type="EC" id="3.4.16.-" evidence="6"/>
<dbReference type="InterPro" id="IPR001563">
    <property type="entry name" value="Peptidase_S10"/>
</dbReference>
<dbReference type="SUPFAM" id="SSF53474">
    <property type="entry name" value="alpha/beta-Hydrolases"/>
    <property type="match status" value="1"/>
</dbReference>
<dbReference type="GO" id="GO:0004185">
    <property type="term" value="F:serine-type carboxypeptidase activity"/>
    <property type="evidence" value="ECO:0007669"/>
    <property type="project" value="UniProtKB-UniRule"/>
</dbReference>
<accession>A0A317VH56</accession>
<evidence type="ECO:0000256" key="6">
    <source>
        <dbReference type="RuleBase" id="RU361156"/>
    </source>
</evidence>
<dbReference type="EMBL" id="MSFU01000015">
    <property type="protein sequence ID" value="PWY71200.1"/>
    <property type="molecule type" value="Genomic_DNA"/>
</dbReference>
<keyword evidence="9" id="KW-1185">Reference proteome</keyword>
<keyword evidence="4 6" id="KW-0378">Hydrolase</keyword>
<dbReference type="GO" id="GO:0006508">
    <property type="term" value="P:proteolysis"/>
    <property type="evidence" value="ECO:0007669"/>
    <property type="project" value="UniProtKB-KW"/>
</dbReference>
<proteinExistence type="inferred from homology"/>
<dbReference type="PANTHER" id="PTHR11802:SF432">
    <property type="entry name" value="Y, PUTATIVE-RELATED"/>
    <property type="match status" value="1"/>
</dbReference>
<keyword evidence="5" id="KW-0325">Glycoprotein</keyword>
<keyword evidence="2 6" id="KW-0121">Carboxypeptidase</keyword>
<gene>
    <name evidence="8" type="ORF">BO83DRAFT_399506</name>
</gene>
<feature type="signal peptide" evidence="6">
    <location>
        <begin position="1"/>
        <end position="20"/>
    </location>
</feature>
<feature type="chain" id="PRO_5036517969" description="Carboxypeptidase" evidence="6">
    <location>
        <begin position="21"/>
        <end position="1145"/>
    </location>
</feature>
<comment type="caution">
    <text evidence="8">The sequence shown here is derived from an EMBL/GenBank/DDBJ whole genome shotgun (WGS) entry which is preliminary data.</text>
</comment>
<evidence type="ECO:0000313" key="8">
    <source>
        <dbReference type="EMBL" id="PWY71200.1"/>
    </source>
</evidence>
<dbReference type="Gene3D" id="3.90.1300.10">
    <property type="entry name" value="Amidase signature (AS) domain"/>
    <property type="match status" value="1"/>
</dbReference>
<evidence type="ECO:0000256" key="3">
    <source>
        <dbReference type="ARBA" id="ARBA00022670"/>
    </source>
</evidence>
<dbReference type="InterPro" id="IPR036928">
    <property type="entry name" value="AS_sf"/>
</dbReference>
<organism evidence="8 9">
    <name type="scientific">Aspergillus eucalypticola (strain CBS 122712 / IBT 29274)</name>
    <dbReference type="NCBI Taxonomy" id="1448314"/>
    <lineage>
        <taxon>Eukaryota</taxon>
        <taxon>Fungi</taxon>
        <taxon>Dikarya</taxon>
        <taxon>Ascomycota</taxon>
        <taxon>Pezizomycotina</taxon>
        <taxon>Eurotiomycetes</taxon>
        <taxon>Eurotiomycetidae</taxon>
        <taxon>Eurotiales</taxon>
        <taxon>Aspergillaceae</taxon>
        <taxon>Aspergillus</taxon>
        <taxon>Aspergillus subgen. Circumdati</taxon>
    </lineage>
</organism>
<dbReference type="Pfam" id="PF00450">
    <property type="entry name" value="Peptidase_S10"/>
    <property type="match status" value="1"/>
</dbReference>
<dbReference type="InterPro" id="IPR023631">
    <property type="entry name" value="Amidase_dom"/>
</dbReference>
<dbReference type="AlphaFoldDB" id="A0A317VH56"/>
<dbReference type="PANTHER" id="PTHR11802">
    <property type="entry name" value="SERINE PROTEASE FAMILY S10 SERINE CARBOXYPEPTIDASE"/>
    <property type="match status" value="1"/>
</dbReference>
<evidence type="ECO:0000256" key="2">
    <source>
        <dbReference type="ARBA" id="ARBA00022645"/>
    </source>
</evidence>
<dbReference type="Gene3D" id="1.10.287.410">
    <property type="match status" value="1"/>
</dbReference>
<dbReference type="Pfam" id="PF01425">
    <property type="entry name" value="Amidase"/>
    <property type="match status" value="1"/>
</dbReference>
<dbReference type="Proteomes" id="UP000246171">
    <property type="component" value="Unassembled WGS sequence"/>
</dbReference>
<feature type="domain" description="Amidase" evidence="7">
    <location>
        <begin position="197"/>
        <end position="355"/>
    </location>
</feature>
<dbReference type="SUPFAM" id="SSF75304">
    <property type="entry name" value="Amidase signature (AS) enzymes"/>
    <property type="match status" value="1"/>
</dbReference>